<evidence type="ECO:0000313" key="5">
    <source>
        <dbReference type="WBParaSite" id="DME_0000554101-mRNA-1"/>
    </source>
</evidence>
<sequence length="432" mass="49152">MQLNTSSSRSSGRSSSRRRSISSILNSARFDTFSLGVTGIDNRQAVIIEIGTILTKVGYAGEFVPRAIIRSEYIDNLGKPQKIFNESFKNSDEYHAFIKLFEIIFYKILLTVAKERRIVIVESVLEPTYRRDLIAKILFEIFDAPSILFAPSHLLATFPFGCSNALVIDVGYREALILPIIEGVTVLNNWESSAIGSKRVEERVRELLFKYGKIITSSGEEREISVADEFLLGKYRLFEDIVTRFCFVTTMERGKQIQKSGYNTSENIPKPPCEVRLPFGNEMIVVPGIVREWSAEVIFEHNDDIRSLPQLILDCVFRCPIDCRRNLLNGLILVGGSTCMKGFYARLQSELLELMTSNPYSSKLGSIKSVKFFLLPNTRIELYGNWLGGSMFGSLEILQYRSFSREEWLTSKTVPDWISRSYEISQNPGKER</sequence>
<reference evidence="5" key="1">
    <citation type="submission" date="2017-02" db="UniProtKB">
        <authorList>
            <consortium name="WormBaseParasite"/>
        </authorList>
    </citation>
    <scope>IDENTIFICATION</scope>
</reference>
<proteinExistence type="inferred from homology"/>
<evidence type="ECO:0000313" key="3">
    <source>
        <dbReference type="Proteomes" id="UP000038040"/>
    </source>
</evidence>
<dbReference type="SMART" id="SM00268">
    <property type="entry name" value="ACTIN"/>
    <property type="match status" value="1"/>
</dbReference>
<accession>A0A0N4UDW5</accession>
<dbReference type="Pfam" id="PF00022">
    <property type="entry name" value="Actin"/>
    <property type="match status" value="1"/>
</dbReference>
<dbReference type="InterPro" id="IPR004000">
    <property type="entry name" value="Actin"/>
</dbReference>
<dbReference type="PANTHER" id="PTHR11937">
    <property type="entry name" value="ACTIN"/>
    <property type="match status" value="1"/>
</dbReference>
<dbReference type="OrthoDB" id="337660at2759"/>
<gene>
    <name evidence="2" type="ORF">DME_LOCUS9282</name>
</gene>
<dbReference type="AlphaFoldDB" id="A0A0N4UDW5"/>
<evidence type="ECO:0000313" key="2">
    <source>
        <dbReference type="EMBL" id="VDN59309.1"/>
    </source>
</evidence>
<protein>
    <submittedName>
        <fullName evidence="5">Actin-related protein 10</fullName>
    </submittedName>
</protein>
<dbReference type="Proteomes" id="UP000274756">
    <property type="component" value="Unassembled WGS sequence"/>
</dbReference>
<comment type="similarity">
    <text evidence="1">Belongs to the actin family.</text>
</comment>
<name>A0A0N4UDW5_DRAME</name>
<dbReference type="STRING" id="318479.A0A0N4UDW5"/>
<evidence type="ECO:0000313" key="4">
    <source>
        <dbReference type="Proteomes" id="UP000274756"/>
    </source>
</evidence>
<dbReference type="Gene3D" id="3.30.420.40">
    <property type="match status" value="2"/>
</dbReference>
<dbReference type="EMBL" id="UYYG01001179">
    <property type="protein sequence ID" value="VDN59309.1"/>
    <property type="molecule type" value="Genomic_DNA"/>
</dbReference>
<dbReference type="WBParaSite" id="DME_0000554101-mRNA-1">
    <property type="protein sequence ID" value="DME_0000554101-mRNA-1"/>
    <property type="gene ID" value="DME_0000554101"/>
</dbReference>
<dbReference type="InterPro" id="IPR043129">
    <property type="entry name" value="ATPase_NBD"/>
</dbReference>
<dbReference type="CDD" id="cd10207">
    <property type="entry name" value="ASKHA_NBD_Arp10"/>
    <property type="match status" value="1"/>
</dbReference>
<dbReference type="SUPFAM" id="SSF53067">
    <property type="entry name" value="Actin-like ATPase domain"/>
    <property type="match status" value="2"/>
</dbReference>
<dbReference type="Gene3D" id="3.90.640.10">
    <property type="entry name" value="Actin, Chain A, domain 4"/>
    <property type="match status" value="1"/>
</dbReference>
<organism evidence="3 5">
    <name type="scientific">Dracunculus medinensis</name>
    <name type="common">Guinea worm</name>
    <dbReference type="NCBI Taxonomy" id="318479"/>
    <lineage>
        <taxon>Eukaryota</taxon>
        <taxon>Metazoa</taxon>
        <taxon>Ecdysozoa</taxon>
        <taxon>Nematoda</taxon>
        <taxon>Chromadorea</taxon>
        <taxon>Rhabditida</taxon>
        <taxon>Spirurina</taxon>
        <taxon>Dracunculoidea</taxon>
        <taxon>Dracunculidae</taxon>
        <taxon>Dracunculus</taxon>
    </lineage>
</organism>
<dbReference type="Proteomes" id="UP000038040">
    <property type="component" value="Unplaced"/>
</dbReference>
<reference evidence="2 4" key="2">
    <citation type="submission" date="2018-11" db="EMBL/GenBank/DDBJ databases">
        <authorList>
            <consortium name="Pathogen Informatics"/>
        </authorList>
    </citation>
    <scope>NUCLEOTIDE SEQUENCE [LARGE SCALE GENOMIC DNA]</scope>
</reference>
<keyword evidence="4" id="KW-1185">Reference proteome</keyword>
<evidence type="ECO:0000256" key="1">
    <source>
        <dbReference type="RuleBase" id="RU000487"/>
    </source>
</evidence>